<dbReference type="Proteomes" id="UP000242254">
    <property type="component" value="Unassembled WGS sequence"/>
</dbReference>
<dbReference type="AlphaFoldDB" id="A0A2G4SLA1"/>
<dbReference type="RefSeq" id="XP_023462874.1">
    <property type="nucleotide sequence ID" value="XM_023614112.1"/>
</dbReference>
<name>A0A2G4SLA1_RHIZD</name>
<evidence type="ECO:0000313" key="2">
    <source>
        <dbReference type="Proteomes" id="UP000242254"/>
    </source>
</evidence>
<proteinExistence type="predicted"/>
<accession>A0A2G4SLA1</accession>
<reference evidence="1 2" key="1">
    <citation type="journal article" date="2016" name="Proc. Natl. Acad. Sci. U.S.A.">
        <title>Lipid metabolic changes in an early divergent fungus govern the establishment of a mutualistic symbiosis with endobacteria.</title>
        <authorList>
            <person name="Lastovetsky O.A."/>
            <person name="Gaspar M.L."/>
            <person name="Mondo S.J."/>
            <person name="LaButti K.M."/>
            <person name="Sandor L."/>
            <person name="Grigoriev I.V."/>
            <person name="Henry S.A."/>
            <person name="Pawlowska T.E."/>
        </authorList>
    </citation>
    <scope>NUCLEOTIDE SEQUENCE [LARGE SCALE GENOMIC DNA]</scope>
    <source>
        <strain evidence="1 2">ATCC 52813</strain>
    </source>
</reference>
<gene>
    <name evidence="1" type="ORF">RHIMIDRAFT_294674</name>
</gene>
<organism evidence="1 2">
    <name type="scientific">Rhizopus microsporus ATCC 52813</name>
    <dbReference type="NCBI Taxonomy" id="1340429"/>
    <lineage>
        <taxon>Eukaryota</taxon>
        <taxon>Fungi</taxon>
        <taxon>Fungi incertae sedis</taxon>
        <taxon>Mucoromycota</taxon>
        <taxon>Mucoromycotina</taxon>
        <taxon>Mucoromycetes</taxon>
        <taxon>Mucorales</taxon>
        <taxon>Mucorineae</taxon>
        <taxon>Rhizopodaceae</taxon>
        <taxon>Rhizopus</taxon>
    </lineage>
</organism>
<keyword evidence="2" id="KW-1185">Reference proteome</keyword>
<evidence type="ECO:0000313" key="1">
    <source>
        <dbReference type="EMBL" id="PHZ09166.1"/>
    </source>
</evidence>
<dbReference type="GeneID" id="35445101"/>
<protein>
    <submittedName>
        <fullName evidence="1">Uncharacterized protein</fullName>
    </submittedName>
</protein>
<dbReference type="EMBL" id="KZ303860">
    <property type="protein sequence ID" value="PHZ09166.1"/>
    <property type="molecule type" value="Genomic_DNA"/>
</dbReference>
<sequence>MRSSAPTVRIDLSAMTVESNTHNLPTIEETAAVIHIECSNKSFRNIVLVLRNSNRNDSLRHGPDFEQRFQRISQAHVTYMPIHYVLLLSHGTHGWHWSLRISFSFFTLTSSTAAPDCYDDDSWLPCAILDGKVTPCAAIRGINVENGVHLRWTNLSDTEQGSERPDSAISVIMQSNWGKSLGYGEAKIAELTDDKLMLAWDLCRLGHFSKETINISSIKSSIPFQVKGHGISIYTTALSADGI</sequence>